<accession>A0A369I327</accession>
<dbReference type="Gene3D" id="2.130.10.10">
    <property type="entry name" value="YVTN repeat-like/Quinoprotein amine dehydrogenase"/>
    <property type="match status" value="1"/>
</dbReference>
<dbReference type="InterPro" id="IPR015943">
    <property type="entry name" value="WD40/YVTN_repeat-like_dom_sf"/>
</dbReference>
<dbReference type="EMBL" id="QPIW01000021">
    <property type="protein sequence ID" value="RDB03958.1"/>
    <property type="molecule type" value="Genomic_DNA"/>
</dbReference>
<feature type="domain" description="Secretion system C-terminal sorting" evidence="1">
    <location>
        <begin position="969"/>
        <end position="1044"/>
    </location>
</feature>
<dbReference type="SUPFAM" id="SSF69304">
    <property type="entry name" value="Tricorn protease N-terminal domain"/>
    <property type="match status" value="1"/>
</dbReference>
<dbReference type="Proteomes" id="UP000253141">
    <property type="component" value="Unassembled WGS sequence"/>
</dbReference>
<name>A0A369I327_9BACT</name>
<evidence type="ECO:0000313" key="2">
    <source>
        <dbReference type="EMBL" id="RDB03958.1"/>
    </source>
</evidence>
<keyword evidence="3" id="KW-1185">Reference proteome</keyword>
<evidence type="ECO:0000259" key="1">
    <source>
        <dbReference type="Pfam" id="PF18962"/>
    </source>
</evidence>
<dbReference type="OrthoDB" id="1489153at2"/>
<organism evidence="2 3">
    <name type="scientific">Runella aurantiaca</name>
    <dbReference type="NCBI Taxonomy" id="2282308"/>
    <lineage>
        <taxon>Bacteria</taxon>
        <taxon>Pseudomonadati</taxon>
        <taxon>Bacteroidota</taxon>
        <taxon>Cytophagia</taxon>
        <taxon>Cytophagales</taxon>
        <taxon>Spirosomataceae</taxon>
        <taxon>Runella</taxon>
    </lineage>
</organism>
<comment type="caution">
    <text evidence="2">The sequence shown here is derived from an EMBL/GenBank/DDBJ whole genome shotgun (WGS) entry which is preliminary data.</text>
</comment>
<reference evidence="2 3" key="1">
    <citation type="submission" date="2018-07" db="EMBL/GenBank/DDBJ databases">
        <title>Genome analysis of Runella aurantiaca.</title>
        <authorList>
            <person name="Yang X."/>
        </authorList>
    </citation>
    <scope>NUCLEOTIDE SEQUENCE [LARGE SCALE GENOMIC DNA]</scope>
    <source>
        <strain evidence="2 3">YX9</strain>
    </source>
</reference>
<gene>
    <name evidence="2" type="ORF">DVG78_21370</name>
</gene>
<evidence type="ECO:0000313" key="3">
    <source>
        <dbReference type="Proteomes" id="UP000253141"/>
    </source>
</evidence>
<dbReference type="RefSeq" id="WP_114463067.1">
    <property type="nucleotide sequence ID" value="NZ_QPIW01000021.1"/>
</dbReference>
<sequence>MKYSFLLTTFLWVVGVSLYAQNQLTAIKHLVNTSSNPRKFVRLENKVFFIANTNQQGDEWWVTDGTETGTQLLKDVVPGVGSGLYYANDLPINPTVVADGKFYFTSLQADGQCAVWQSDGTPNGTVRLTQWGVAITELMPLNGQLYIADKAQKIWVLNPSTLASTQLAELGLGKSGAGFFPHNGKMYFNNSGRSAVFQTDGTTTGTIRVGYFGSFSSEPKMFVWRDYLYYYCNALNDGHIVRIKNNNPATAEVVYARGFANPNTSLSLSGVIEMQVKEDKIQIVEHINFDSPSVRLLESTDGYNFRTIDKTASPALASNFLWIDAKFYGISKKGTLVIRDFEKAGTTEVADAWKVIPDVITTLKKVGNSLLVGGSTAADVPKWYNLKDGTLAEVAVAPSNYELLADAMVHSGRLAANSDTELYKTDLTTLKSNMVKNIKTVGNDDFEIIRVGKKVFFLTRDEATAAASTSLWITDGTISGTTKVKDIPSISVSKVLSTYQDGAHLYLQTQTDSNESAIWVSDGTPEGTKELKRFAGKRTEPMKVVVWEKRRMFLHPHVSFIYDIDSKNAIDFKVGSNDNLGIDSRQLSNKVLIKVDYTLYSVDFDGKLTVLDASGLIPLQTLAATSNKVFYNRFIRFDFSIGEPTIALMATDGTLEGTKEVSRSLYGGFSVQALKTDVLVTYTSAATPTRILDAAIVNENTLTLRRVMAGGARQIVEIFMLDDMAAFQLDNGRFFALNPRTASVTELSTLAYSDKVIVHEGELYIVGQNCRRINLKTLETSLLLPQDDRYTRVFSFFQDGRDLYLSWDGRIPQTWLIRQTEVRKLGEFVLNQRPLAFNGRKALMVSKTGYPPIMLYTADSLATQLAYVRDVVNNGEEGWGVFNNYLVVSSLDTQAGVEPWTTDGTPENSRILDDLQPTIESSFPSRYLVIDGKRLICIAEAGAMGKQLWALRSPILAVEPPLVNYQSYLYPNPASTHFTVISKVPFEPASRLLIYNSIGQIIGQHRLPNNATQVEIGLENIVTGMYFVTIDAGLGKRVSHKLVVIR</sequence>
<protein>
    <submittedName>
        <fullName evidence="2">T9SS C-terminal target domain-containing protein</fullName>
    </submittedName>
</protein>
<dbReference type="InterPro" id="IPR026444">
    <property type="entry name" value="Secre_tail"/>
</dbReference>
<dbReference type="AlphaFoldDB" id="A0A369I327"/>
<dbReference type="NCBIfam" id="TIGR04183">
    <property type="entry name" value="Por_Secre_tail"/>
    <property type="match status" value="1"/>
</dbReference>
<proteinExistence type="predicted"/>
<dbReference type="Pfam" id="PF18962">
    <property type="entry name" value="Por_Secre_tail"/>
    <property type="match status" value="1"/>
</dbReference>